<dbReference type="OrthoDB" id="10255964at2759"/>
<dbReference type="PANTHER" id="PTHR47789">
    <property type="entry name" value="LAS SEVENTEEN-BINDING PROTEIN 5"/>
    <property type="match status" value="1"/>
</dbReference>
<dbReference type="SUPFAM" id="SSF89009">
    <property type="entry name" value="GAT-like domain"/>
    <property type="match status" value="1"/>
</dbReference>
<dbReference type="CDD" id="cd21383">
    <property type="entry name" value="GAT_GGA_Tom1-like"/>
    <property type="match status" value="1"/>
</dbReference>
<sequence>MRKLFGAGKPKATRSPPHSAQAPAPGQDVRSRKVSSSASLADSQDSVSRSSPDGHARQPRAQPVSPTHQRERTRELERSDVDSRPPRPSTDEPWEVIEPPIDSPVDRDALGPPNPHIPLIAPSRSSSLAFLPPGASPPAPAPPRSSSPYDPTVVNNPIAPQEPPSISHPNTLRKKPKDVGPGVAGVTGAATILRGLDPNKRLHSDLLAVQGKNRSVESFQDVSGHSDLDRTSRDFDREREWRERDRDIEARDKGRHRWHGRDRPDERRRDQDGSRERDRSRDRDGERKEDKKSQWTFFSSGKDKERDKEREEIQAEQLTRMIGYITATSTEDWPLVLEVCERASVSEANAKIAAKAIRREFKYAEPPAQLSAARLWAIMLQNSSEIFIAQTASRKFLDTLEDVISSPRTSPVVRERLLDILAAAAYASSPKDSKDGFRALWRKLKQEGKPDEGYPFDKDDTMLNPTTAPHAAITDTHADDVEGQVAPRTPPPVTQLHARLKQSTRNQIVPLEEDIKRLFEECKIGKGNASLLNQALAFARPEDLLEKVVIKEFYRKCLASQELIYAQIPWASSRAERSREQAQATITPKGKVNGNNEWTRDENLLAELLKANEELTDALRVYDDLERLGVEKEVQRATEERSRHEVRLNRSVIQSMAADGELHPEYISNRDIGSSRSPSPSPQFLTATTLPPQPIPQPTPIYPESRPASQLHIDPSMNTSQGQLVHSNLIPPLRIPHGPRPPAPHSRSPSPTQSPPSSKPHSRTHSRTNSLGAIAGSAVPIMTRAHLEQVNSALSNEFPDDSNTLVAGKPSAKALGKRRVVDDELPDEQFDPDDIFYTDGTHRNHPNGKHNIIEESDVILDELGQHPTHYVYDAAAERTQEWIREERHDALVNGVH</sequence>
<evidence type="ECO:0000313" key="4">
    <source>
        <dbReference type="Proteomes" id="UP000294933"/>
    </source>
</evidence>
<dbReference type="EMBL" id="ML170303">
    <property type="protein sequence ID" value="TDL14857.1"/>
    <property type="molecule type" value="Genomic_DNA"/>
</dbReference>
<feature type="compositionally biased region" description="Polar residues" evidence="1">
    <location>
        <begin position="212"/>
        <end position="223"/>
    </location>
</feature>
<evidence type="ECO:0000313" key="3">
    <source>
        <dbReference type="EMBL" id="TDL14857.1"/>
    </source>
</evidence>
<dbReference type="InterPro" id="IPR008942">
    <property type="entry name" value="ENTH_VHS"/>
</dbReference>
<dbReference type="SUPFAM" id="SSF48464">
    <property type="entry name" value="ENTH/VHS domain"/>
    <property type="match status" value="1"/>
</dbReference>
<dbReference type="GO" id="GO:0051666">
    <property type="term" value="P:actin cortical patch localization"/>
    <property type="evidence" value="ECO:0007669"/>
    <property type="project" value="TreeGrafter"/>
</dbReference>
<feature type="domain" description="VHS" evidence="2">
    <location>
        <begin position="323"/>
        <end position="448"/>
    </location>
</feature>
<dbReference type="GO" id="GO:0006897">
    <property type="term" value="P:endocytosis"/>
    <property type="evidence" value="ECO:0007669"/>
    <property type="project" value="InterPro"/>
</dbReference>
<dbReference type="STRING" id="50990.A0A4Y7PHK0"/>
<accession>A0A4Y7PHK0</accession>
<dbReference type="AlphaFoldDB" id="A0A4Y7PHK0"/>
<feature type="compositionally biased region" description="Basic and acidic residues" evidence="1">
    <location>
        <begin position="224"/>
        <end position="252"/>
    </location>
</feature>
<feature type="compositionally biased region" description="Low complexity" evidence="1">
    <location>
        <begin position="34"/>
        <end position="48"/>
    </location>
</feature>
<dbReference type="VEuPathDB" id="FungiDB:BD410DRAFT_796884"/>
<dbReference type="PANTHER" id="PTHR47789:SF2">
    <property type="entry name" value="VHS DOMAIN-CONTAINING PROTEIN"/>
    <property type="match status" value="1"/>
</dbReference>
<organism evidence="3 4">
    <name type="scientific">Rickenella mellea</name>
    <dbReference type="NCBI Taxonomy" id="50990"/>
    <lineage>
        <taxon>Eukaryota</taxon>
        <taxon>Fungi</taxon>
        <taxon>Dikarya</taxon>
        <taxon>Basidiomycota</taxon>
        <taxon>Agaricomycotina</taxon>
        <taxon>Agaricomycetes</taxon>
        <taxon>Hymenochaetales</taxon>
        <taxon>Rickenellaceae</taxon>
        <taxon>Rickenella</taxon>
    </lineage>
</organism>
<proteinExistence type="predicted"/>
<dbReference type="PROSITE" id="PS50179">
    <property type="entry name" value="VHS"/>
    <property type="match status" value="1"/>
</dbReference>
<dbReference type="InterPro" id="IPR038425">
    <property type="entry name" value="GAT_sf"/>
</dbReference>
<dbReference type="Gene3D" id="1.20.58.160">
    <property type="match status" value="1"/>
</dbReference>
<feature type="region of interest" description="Disordered" evidence="1">
    <location>
        <begin position="1"/>
        <end position="185"/>
    </location>
</feature>
<protein>
    <recommendedName>
        <fullName evidence="2">VHS domain-containing protein</fullName>
    </recommendedName>
</protein>
<dbReference type="GO" id="GO:0007034">
    <property type="term" value="P:vacuolar transport"/>
    <property type="evidence" value="ECO:0007669"/>
    <property type="project" value="UniProtKB-ARBA"/>
</dbReference>
<dbReference type="GO" id="GO:0007015">
    <property type="term" value="P:actin filament organization"/>
    <property type="evidence" value="ECO:0007669"/>
    <property type="project" value="InterPro"/>
</dbReference>
<dbReference type="GO" id="GO:0030479">
    <property type="term" value="C:actin cortical patch"/>
    <property type="evidence" value="ECO:0007669"/>
    <property type="project" value="TreeGrafter"/>
</dbReference>
<reference evidence="3 4" key="1">
    <citation type="submission" date="2018-06" db="EMBL/GenBank/DDBJ databases">
        <title>A transcriptomic atlas of mushroom development highlights an independent origin of complex multicellularity.</title>
        <authorList>
            <consortium name="DOE Joint Genome Institute"/>
            <person name="Krizsan K."/>
            <person name="Almasi E."/>
            <person name="Merenyi Z."/>
            <person name="Sahu N."/>
            <person name="Viragh M."/>
            <person name="Koszo T."/>
            <person name="Mondo S."/>
            <person name="Kiss B."/>
            <person name="Balint B."/>
            <person name="Kues U."/>
            <person name="Barry K."/>
            <person name="Hegedus J.C."/>
            <person name="Henrissat B."/>
            <person name="Johnson J."/>
            <person name="Lipzen A."/>
            <person name="Ohm R."/>
            <person name="Nagy I."/>
            <person name="Pangilinan J."/>
            <person name="Yan J."/>
            <person name="Xiong Y."/>
            <person name="Grigoriev I.V."/>
            <person name="Hibbett D.S."/>
            <person name="Nagy L.G."/>
        </authorList>
    </citation>
    <scope>NUCLEOTIDE SEQUENCE [LARGE SCALE GENOMIC DNA]</scope>
    <source>
        <strain evidence="3 4">SZMC22713</strain>
    </source>
</reference>
<feature type="compositionally biased region" description="Pro residues" evidence="1">
    <location>
        <begin position="691"/>
        <end position="701"/>
    </location>
</feature>
<dbReference type="Gene3D" id="1.25.40.90">
    <property type="match status" value="1"/>
</dbReference>
<dbReference type="SMART" id="SM00288">
    <property type="entry name" value="VHS"/>
    <property type="match status" value="1"/>
</dbReference>
<keyword evidence="4" id="KW-1185">Reference proteome</keyword>
<dbReference type="GO" id="GO:0043130">
    <property type="term" value="F:ubiquitin binding"/>
    <property type="evidence" value="ECO:0007669"/>
    <property type="project" value="InterPro"/>
</dbReference>
<name>A0A4Y7PHK0_9AGAM</name>
<dbReference type="InterPro" id="IPR002014">
    <property type="entry name" value="VHS_dom"/>
</dbReference>
<feature type="region of interest" description="Disordered" evidence="1">
    <location>
        <begin position="209"/>
        <end position="311"/>
    </location>
</feature>
<evidence type="ECO:0000259" key="2">
    <source>
        <dbReference type="PROSITE" id="PS50179"/>
    </source>
</evidence>
<feature type="compositionally biased region" description="Polar residues" evidence="1">
    <location>
        <begin position="716"/>
        <end position="726"/>
    </location>
</feature>
<dbReference type="Proteomes" id="UP000294933">
    <property type="component" value="Unassembled WGS sequence"/>
</dbReference>
<feature type="compositionally biased region" description="Basic and acidic residues" evidence="1">
    <location>
        <begin position="68"/>
        <end position="85"/>
    </location>
</feature>
<dbReference type="CDD" id="cd16980">
    <property type="entry name" value="VHS_Lsb5"/>
    <property type="match status" value="1"/>
</dbReference>
<feature type="compositionally biased region" description="Basic and acidic residues" evidence="1">
    <location>
        <begin position="301"/>
        <end position="311"/>
    </location>
</feature>
<dbReference type="InterPro" id="IPR045007">
    <property type="entry name" value="LSB5"/>
</dbReference>
<feature type="compositionally biased region" description="Polar residues" evidence="1">
    <location>
        <begin position="671"/>
        <end position="684"/>
    </location>
</feature>
<feature type="region of interest" description="Disordered" evidence="1">
    <location>
        <begin position="661"/>
        <end position="770"/>
    </location>
</feature>
<feature type="compositionally biased region" description="Pro residues" evidence="1">
    <location>
        <begin position="134"/>
        <end position="145"/>
    </location>
</feature>
<feature type="compositionally biased region" description="Basic and acidic residues" evidence="1">
    <location>
        <begin position="261"/>
        <end position="293"/>
    </location>
</feature>
<gene>
    <name evidence="3" type="ORF">BD410DRAFT_796884</name>
</gene>
<evidence type="ECO:0000256" key="1">
    <source>
        <dbReference type="SAM" id="MobiDB-lite"/>
    </source>
</evidence>
<dbReference type="GO" id="GO:0035091">
    <property type="term" value="F:phosphatidylinositol binding"/>
    <property type="evidence" value="ECO:0007669"/>
    <property type="project" value="InterPro"/>
</dbReference>
<dbReference type="Pfam" id="PF00790">
    <property type="entry name" value="VHS"/>
    <property type="match status" value="1"/>
</dbReference>